<keyword evidence="3" id="KW-0687">Ribonucleoprotein</keyword>
<sequence length="108" mass="12485">MLIIWPGGFMRSYENILILDPTIEEDAIEKELKEIENLIKKGGGEIISIDKWGKKKLAYPIKKNDTGYYFLLNLKLKPKAVGDIELKYKLNQNILRYSIIGKEEDAKL</sequence>
<evidence type="ECO:0000313" key="4">
    <source>
        <dbReference type="EMBL" id="OYD17139.1"/>
    </source>
</evidence>
<dbReference type="InterPro" id="IPR000529">
    <property type="entry name" value="Ribosomal_bS6"/>
</dbReference>
<keyword evidence="3" id="KW-0699">rRNA-binding</keyword>
<evidence type="ECO:0000256" key="3">
    <source>
        <dbReference type="HAMAP-Rule" id="MF_00360"/>
    </source>
</evidence>
<comment type="function">
    <text evidence="3">Binds together with bS18 to 16S ribosomal RNA.</text>
</comment>
<dbReference type="Pfam" id="PF01250">
    <property type="entry name" value="Ribosomal_S6"/>
    <property type="match status" value="1"/>
</dbReference>
<organism evidence="4 5">
    <name type="scientific">candidate division WOR-3 bacterium JGI_Cruoil_03_44_89</name>
    <dbReference type="NCBI Taxonomy" id="1973748"/>
    <lineage>
        <taxon>Bacteria</taxon>
        <taxon>Bacteria division WOR-3</taxon>
    </lineage>
</organism>
<dbReference type="GO" id="GO:0003735">
    <property type="term" value="F:structural constituent of ribosome"/>
    <property type="evidence" value="ECO:0007669"/>
    <property type="project" value="InterPro"/>
</dbReference>
<dbReference type="InterPro" id="IPR014717">
    <property type="entry name" value="Transl_elong_EF1B/ribsomal_bS6"/>
</dbReference>
<dbReference type="GO" id="GO:0070181">
    <property type="term" value="F:small ribosomal subunit rRNA binding"/>
    <property type="evidence" value="ECO:0007669"/>
    <property type="project" value="TreeGrafter"/>
</dbReference>
<keyword evidence="3" id="KW-0694">RNA-binding</keyword>
<dbReference type="EMBL" id="NOZQ01000031">
    <property type="protein sequence ID" value="OYD17139.1"/>
    <property type="molecule type" value="Genomic_DNA"/>
</dbReference>
<gene>
    <name evidence="3 4" type="primary">rpsF</name>
    <name evidence="4" type="ORF">CH333_01880</name>
</gene>
<dbReference type="GO" id="GO:0006412">
    <property type="term" value="P:translation"/>
    <property type="evidence" value="ECO:0007669"/>
    <property type="project" value="UniProtKB-UniRule"/>
</dbReference>
<reference evidence="4 5" key="1">
    <citation type="submission" date="2017-07" db="EMBL/GenBank/DDBJ databases">
        <title>Recovery of genomes from metagenomes via a dereplication, aggregation, and scoring strategy.</title>
        <authorList>
            <person name="Sieber C.M."/>
            <person name="Probst A.J."/>
            <person name="Sharrar A."/>
            <person name="Thomas B.C."/>
            <person name="Hess M."/>
            <person name="Tringe S.G."/>
            <person name="Banfield J.F."/>
        </authorList>
    </citation>
    <scope>NUCLEOTIDE SEQUENCE [LARGE SCALE GENOMIC DNA]</scope>
    <source>
        <strain evidence="4">JGI_Cruoil_03_44_89</strain>
    </source>
</reference>
<comment type="caution">
    <text evidence="4">The sequence shown here is derived from an EMBL/GenBank/DDBJ whole genome shotgun (WGS) entry which is preliminary data.</text>
</comment>
<dbReference type="CDD" id="cd00473">
    <property type="entry name" value="bS6"/>
    <property type="match status" value="1"/>
</dbReference>
<dbReference type="GO" id="GO:0005840">
    <property type="term" value="C:ribosome"/>
    <property type="evidence" value="ECO:0007669"/>
    <property type="project" value="UniProtKB-KW"/>
</dbReference>
<dbReference type="GO" id="GO:1990904">
    <property type="term" value="C:ribonucleoprotein complex"/>
    <property type="evidence" value="ECO:0007669"/>
    <property type="project" value="UniProtKB-KW"/>
</dbReference>
<accession>A0A235BYB1</accession>
<evidence type="ECO:0000313" key="5">
    <source>
        <dbReference type="Proteomes" id="UP000215215"/>
    </source>
</evidence>
<protein>
    <recommendedName>
        <fullName evidence="2 3">Small ribosomal subunit protein bS6</fullName>
    </recommendedName>
</protein>
<dbReference type="HAMAP" id="MF_00360">
    <property type="entry name" value="Ribosomal_bS6"/>
    <property type="match status" value="1"/>
</dbReference>
<dbReference type="InterPro" id="IPR035980">
    <property type="entry name" value="Ribosomal_bS6_sf"/>
</dbReference>
<name>A0A235BYB1_UNCW3</name>
<dbReference type="SUPFAM" id="SSF54995">
    <property type="entry name" value="Ribosomal protein S6"/>
    <property type="match status" value="1"/>
</dbReference>
<dbReference type="NCBIfam" id="TIGR00166">
    <property type="entry name" value="S6"/>
    <property type="match status" value="1"/>
</dbReference>
<evidence type="ECO:0000256" key="2">
    <source>
        <dbReference type="ARBA" id="ARBA00035294"/>
    </source>
</evidence>
<dbReference type="PANTHER" id="PTHR21011">
    <property type="entry name" value="MITOCHONDRIAL 28S RIBOSOMAL PROTEIN S6"/>
    <property type="match status" value="1"/>
</dbReference>
<dbReference type="PANTHER" id="PTHR21011:SF1">
    <property type="entry name" value="SMALL RIBOSOMAL SUBUNIT PROTEIN BS6M"/>
    <property type="match status" value="1"/>
</dbReference>
<proteinExistence type="inferred from homology"/>
<evidence type="ECO:0000256" key="1">
    <source>
        <dbReference type="ARBA" id="ARBA00009512"/>
    </source>
</evidence>
<keyword evidence="3 4" id="KW-0689">Ribosomal protein</keyword>
<dbReference type="Proteomes" id="UP000215215">
    <property type="component" value="Unassembled WGS sequence"/>
</dbReference>
<dbReference type="InterPro" id="IPR020814">
    <property type="entry name" value="Ribosomal_S6_plastid/chlpt"/>
</dbReference>
<dbReference type="GO" id="GO:0005737">
    <property type="term" value="C:cytoplasm"/>
    <property type="evidence" value="ECO:0007669"/>
    <property type="project" value="UniProtKB-ARBA"/>
</dbReference>
<dbReference type="AlphaFoldDB" id="A0A235BYB1"/>
<comment type="similarity">
    <text evidence="1 3">Belongs to the bacterial ribosomal protein bS6 family.</text>
</comment>
<dbReference type="Gene3D" id="3.30.70.60">
    <property type="match status" value="1"/>
</dbReference>